<dbReference type="InterPro" id="IPR012337">
    <property type="entry name" value="RNaseH-like_sf"/>
</dbReference>
<feature type="region of interest" description="Disordered" evidence="2">
    <location>
        <begin position="1"/>
        <end position="46"/>
    </location>
</feature>
<feature type="compositionally biased region" description="Basic and acidic residues" evidence="2">
    <location>
        <begin position="1"/>
        <end position="17"/>
    </location>
</feature>
<keyword evidence="1" id="KW-0175">Coiled coil</keyword>
<proteinExistence type="predicted"/>
<reference evidence="4" key="1">
    <citation type="submission" date="2022-11" db="UniProtKB">
        <authorList>
            <consortium name="EnsemblMetazoa"/>
        </authorList>
    </citation>
    <scope>IDENTIFICATION</scope>
</reference>
<dbReference type="PROSITE" id="PS50994">
    <property type="entry name" value="INTEGRASE"/>
    <property type="match status" value="1"/>
</dbReference>
<evidence type="ECO:0000313" key="5">
    <source>
        <dbReference type="Proteomes" id="UP000887568"/>
    </source>
</evidence>
<dbReference type="OrthoDB" id="6092644at2759"/>
<dbReference type="CDD" id="cd01644">
    <property type="entry name" value="RT_pepA17"/>
    <property type="match status" value="1"/>
</dbReference>
<dbReference type="PANTHER" id="PTHR47331">
    <property type="entry name" value="PHD-TYPE DOMAIN-CONTAINING PROTEIN"/>
    <property type="match status" value="1"/>
</dbReference>
<dbReference type="SUPFAM" id="SSF56672">
    <property type="entry name" value="DNA/RNA polymerases"/>
    <property type="match status" value="1"/>
</dbReference>
<dbReference type="GO" id="GO:0015074">
    <property type="term" value="P:DNA integration"/>
    <property type="evidence" value="ECO:0007669"/>
    <property type="project" value="InterPro"/>
</dbReference>
<protein>
    <recommendedName>
        <fullName evidence="3">Integrase catalytic domain-containing protein</fullName>
    </recommendedName>
</protein>
<dbReference type="InterPro" id="IPR043502">
    <property type="entry name" value="DNA/RNA_pol_sf"/>
</dbReference>
<dbReference type="Pfam" id="PF05380">
    <property type="entry name" value="Peptidase_A17"/>
    <property type="match status" value="1"/>
</dbReference>
<feature type="domain" description="Integrase catalytic" evidence="3">
    <location>
        <begin position="1508"/>
        <end position="1693"/>
    </location>
</feature>
<dbReference type="PANTHER" id="PTHR47331:SF6">
    <property type="entry name" value="DOUBLECORTIN DOMAIN-CONTAINING PROTEIN"/>
    <property type="match status" value="1"/>
</dbReference>
<dbReference type="InterPro" id="IPR040676">
    <property type="entry name" value="DUF5641"/>
</dbReference>
<evidence type="ECO:0000313" key="4">
    <source>
        <dbReference type="EnsemblMetazoa" id="XP_038050850.1"/>
    </source>
</evidence>
<dbReference type="InterPro" id="IPR008042">
    <property type="entry name" value="Retrotrans_Pao"/>
</dbReference>
<evidence type="ECO:0000256" key="1">
    <source>
        <dbReference type="SAM" id="Coils"/>
    </source>
</evidence>
<dbReference type="InterPro" id="IPR001584">
    <property type="entry name" value="Integrase_cat-core"/>
</dbReference>
<evidence type="ECO:0000259" key="3">
    <source>
        <dbReference type="PROSITE" id="PS50994"/>
    </source>
</evidence>
<organism evidence="4 5">
    <name type="scientific">Patiria miniata</name>
    <name type="common">Bat star</name>
    <name type="synonym">Asterina miniata</name>
    <dbReference type="NCBI Taxonomy" id="46514"/>
    <lineage>
        <taxon>Eukaryota</taxon>
        <taxon>Metazoa</taxon>
        <taxon>Echinodermata</taxon>
        <taxon>Eleutherozoa</taxon>
        <taxon>Asterozoa</taxon>
        <taxon>Asteroidea</taxon>
        <taxon>Valvatacea</taxon>
        <taxon>Valvatida</taxon>
        <taxon>Asterinidae</taxon>
        <taxon>Patiria</taxon>
    </lineage>
</organism>
<dbReference type="Proteomes" id="UP000887568">
    <property type="component" value="Unplaced"/>
</dbReference>
<dbReference type="SUPFAM" id="SSF53098">
    <property type="entry name" value="Ribonuclease H-like"/>
    <property type="match status" value="1"/>
</dbReference>
<feature type="coiled-coil region" evidence="1">
    <location>
        <begin position="60"/>
        <end position="96"/>
    </location>
</feature>
<accession>A0A913ZII1</accession>
<dbReference type="GO" id="GO:0003676">
    <property type="term" value="F:nucleic acid binding"/>
    <property type="evidence" value="ECO:0007669"/>
    <property type="project" value="InterPro"/>
</dbReference>
<dbReference type="InterPro" id="IPR036397">
    <property type="entry name" value="RNaseH_sf"/>
</dbReference>
<sequence length="1810" mass="204047">MSIKSEKPSQPDFKEENSLEMPLLSENGNSHSAPQDKAPSLISKRSSASALSSCNSASLKARAKAEAAKVRLEFARKEAELRKQNATQEAALLLLNAERDAAMAEVEAAVLETGQDVGGSSRKSDDLNLPSGGYKERVEQYLSSCKNASKTVDCQGHTQVNDSLTAPSPQHLDSIKVISEVSNMLMKKELVTSGLRMFNDEPGAYKSWKASFKQATAEIKVKPSQEMDLMLKWLGKDSCKLVTPIHSIHVDRPDVGLSRMWNLLDRKYGTPEVVEQDLQQRIEGFPKISHRDSAKLLEYSHLLMEIEYVKDMDNCPGLLHLDSGRGLRPLVEKLPYNLQEKWLMEGARYKDKHQVTFPPFKVFSEFVSYQAKVRNDPSLTTPHDPKQHDATKRTVSVRATEVGNLKQPNAGGEHCPIHKTAHSIVKCRAFLSKNQPQKRAILRNHHLCFKCCMPQHSARECKANVKCDSCGSDQHMSILHNDHQTQSTERLQKPTNAAQPQITSACSKVQGSMCSAGMSCAKIVPVLVKSKRDQGTCVKTYAIIDDQSNKTIATHKLLDKFNIDYGEVNYTLRTCSGEEAVHGRWADDFVVEDIHGTVSVDLPAVTECSLIPDFKDEIPTPDVTKVYDHLKGVNIPEIDNNCTATLLIGRDVSEAHHVLEQRIGPPDTPFAQKLKLGWVIVGEVCLQGIHKGDNHRSKISSLRTQVLFTGRPTFLEPCPNEFQVKHLFDNDSDGVSLSIQEKQFVDLMKREGGLKDGQWTAPLPFKQPRDRLPNNRQQAFKRAQILRKGMERDPTKREHMLTFMEGVISHGHAEVAPPLQPDEECWYLPFFGVYHPKKKDKIRGVFDSSAEFLGHSLNKVLLKGPDLTNDLVGVLMRFRRGRVAVCGDIESMFFCFSVSERHQNFLRFFWHKNNDFNKPLIEFRMRKHVFGNTPSPAVATYGLRDLAKDAEPDVREFINNEFYVDDGLASCDDSDTAISLIKRTRSMLMEKAGVRLHKIASNSQEVLDAFEPEEVQKDIRNLTLSDGVPTQRSLGVLWNICDDTFRFQTDLEERPYTRRGVLSTINGVFDPLGFLAPVMIQARVLFRDMTAHNAGWDDSLPDEYRVVWESWKSGLAELQYLSVPRTYPAHPDNGVLHIYCDASEVAVAAVAYLVGAEEPRSGFVFGKSKLAPKAGHTVPRLELCAAVLATEISKVICREMDIQPSGVKYHTDSKIVLGYLNNTTRRFHTYVANRVHKVLNFSRPCQWMYVPSGKNPADCGTRPIATQSLKHSSWLEGPQQQVPIPTEVTSSEFPLVNPEDDIEIRREVKIQVTKTKLEPANLVSRADRFSTWTSLIRAFSLLVHVARSFSTRNEQTQSHVKDVKLKRDVQTMMVRMVQEQFYHQELICLREGTPLPRGSPLLDLSPMLNQDGLICVGGRLRKSSLPVVLKHPVLIPGKSHIARLLVRHYHSVGHPGRQLTESSLREAGFWITGCKRLVSSVIHHCVVCRRLRGKLASQRMADLPEERLKPGPPFTQVGIDCFGPWEVVSRRTRGGTAQSKRWGMIFSCLTSRAVHIEVIEEMSTSSCINALRRFIALRGKVEVFWSDQGSNFVGVMNDKLFQSYLEKNDTQWKLNPPHAPHMGGVWERLIGVTKRILNGILLETKHQSLTHETLVTFMTEVMAIVNARPLVPLTSDPEDTSFLTPSMLLTQKHGSIDEVIVEDSASNMYRAQWKMVQVLADRFWKQWRLRYLQSLQHRRKWINLERNIAVGDVVLLRDKDIRRNQWPLGIVDGVSPGDDGLVRKVNVRLPSTGKTYARPVHELVLLVESG</sequence>
<keyword evidence="5" id="KW-1185">Reference proteome</keyword>
<dbReference type="RefSeq" id="XP_038050850.1">
    <property type="nucleotide sequence ID" value="XM_038194922.1"/>
</dbReference>
<evidence type="ECO:0000256" key="2">
    <source>
        <dbReference type="SAM" id="MobiDB-lite"/>
    </source>
</evidence>
<dbReference type="OMA" id="RKWINLE"/>
<name>A0A913ZII1_PATMI</name>
<dbReference type="Pfam" id="PF18701">
    <property type="entry name" value="DUF5641"/>
    <property type="match status" value="1"/>
</dbReference>
<dbReference type="Gene3D" id="3.30.420.10">
    <property type="entry name" value="Ribonuclease H-like superfamily/Ribonuclease H"/>
    <property type="match status" value="1"/>
</dbReference>
<dbReference type="EnsemblMetazoa" id="XM_038194922.1">
    <property type="protein sequence ID" value="XP_038050850.1"/>
    <property type="gene ID" value="LOC119724000"/>
</dbReference>
<dbReference type="GeneID" id="119724000"/>